<feature type="compositionally biased region" description="Pro residues" evidence="1">
    <location>
        <begin position="124"/>
        <end position="141"/>
    </location>
</feature>
<evidence type="ECO:0000256" key="1">
    <source>
        <dbReference type="SAM" id="MobiDB-lite"/>
    </source>
</evidence>
<feature type="region of interest" description="Disordered" evidence="1">
    <location>
        <begin position="121"/>
        <end position="223"/>
    </location>
</feature>
<dbReference type="EMBL" id="CAICTM010000104">
    <property type="protein sequence ID" value="CAB9501320.1"/>
    <property type="molecule type" value="Genomic_DNA"/>
</dbReference>
<feature type="compositionally biased region" description="Low complexity" evidence="1">
    <location>
        <begin position="261"/>
        <end position="293"/>
    </location>
</feature>
<evidence type="ECO:0000313" key="4">
    <source>
        <dbReference type="Proteomes" id="UP001153069"/>
    </source>
</evidence>
<reference evidence="3" key="1">
    <citation type="submission" date="2020-06" db="EMBL/GenBank/DDBJ databases">
        <authorList>
            <consortium name="Plant Systems Biology data submission"/>
        </authorList>
    </citation>
    <scope>NUCLEOTIDE SEQUENCE</scope>
    <source>
        <strain evidence="3">D6</strain>
    </source>
</reference>
<sequence length="1770" mass="197097">MDADSVANTQIVSNVGGGGPPSTAGVRGDKGSVKTALPPTIEIEPSFSNTSSQISSRGPKPKPGSKKTRQKRASKESLASKPRNSRYNELKQALAAASNGTMDLSNLSREQQQQLLNQHSIPLAQPPPPASTAPRSNPSPPGVVSSTHSRNLTAQARSNHSRNSGGGSRRSRTSQHSSSRSIPIAPSAPHGNTSSSGVASESGTLPTTMMMESVDNSGSRRGNSMAEAVGAVMTPTTAKVVNDEYYKAMEEKLKHEEIMHQRQQQAKNQQHVHTNMNSNSTTGSSSTTAGNGSIANRLGQLPWTEEDSDILRDQVAFWKNCLVDHEERVPRDDVRELLKLLYTVLRQETLSRSDRTLVEISQKLETLQRLDLEQLIELMTAHQHAGEVMDGKDVILLTGAAGSGKTTTLHFLAGTEFAETEIDGFIHLHPGGIKDQQLEDYKTACGREPITRTLQVASVPLPKSNQDVVICDTPGFSIPATLEEELAFHYGMNAAIDRAKRIKPVVVFNQELMGSCFSNLPDTLALMMKDLTIKTPRDFRALDYVFTHYEERHRTRLCQQFASLKHHKPPTPENGRKHDLFDDFVNDIIIKTTPSAKLAMPLTDSPQEMIEKLWQESFVDEPRDYYYRSPASENALKQFQLQLQITLSELRTALSREVYSIALNRMVTLDKLSIWFPQAKQAAILAKEAASRQVKLIWDWMADEIGNANYQRALFRMEQMSDFGLIFPDAHDCFKHGHDLIWESLVAPMEEKDYPLTMERIGKLSVLANQYSEASHCVKRALRLLRKKVETVIEMGGFKDGVSLLVPLSSLSAEDAPEAVECARSILACLKDLMEATIARKDYSMAFHMIRKFSTLQPLYPQTEQMANRGLQLCRQTLETSVAQGDYDSALFLVQHMQRLQLEFPQAGEIAQFGLAIFTSTVEVLIQHKDYNKAIALMKKLGSEVRGADVCNNKGLGVFQNTVESLIQDDKDYNKAIFLMNQVRLEVPGATNEHTQKGVGVFGSEVEGLIEGKDYGKAISLIKQVITEVPGSDECAKRGLGVFGNELVALIQSKNYIQAFALMKAVGAEVPGPGSNDCIQKGLRVFGNEVEILIEGNEYSKAVSLLKKLAAEVDGEAEDNIIEGLALMKLKLKGAIKQKDYESALEIIYEVNNLAKAVPHPQADACIEYGFNSLEESILIAIDRQEYQSAIHLMELLTEGENKLPMAKECTRVGIQVLKRNVAKAIEKKKYSPALEMIQQLSDRGHKIPEVGECSRRGLELLKNTAQQAIVDKDYTTATEIITNLSELSVSVSEAKVCTLACLHSIVDHVTDMRQAVEKTVEEISHIRDLKVFVAMLLKLKSQVEKVIKTEPLRKLSVQIHYKKNFRGNEDDSGDNVLFVPQLYTSQAFCSDHIELLAGNIRVKLPEFDVNDACMESLIRNRKGILSVMIRLKAAHKILHPCPGGDKASEVYAATFEQFYALIDTVLAIAEESLKPPIDMRLFELQAWFLSVLIKGFIKDKIDVDSEERKQMEDLENRRKILMLQFEVQITEALEILAEPQFFDESKQEEEEATAVSSLALVRFEDQVMEKDTAESETTSGADAFIKDGHKNKGLTAAALHQIDFDSFVAPRDVLLSLTERPELFKMILKPLSTDDVDTTVKAFDKQLVEFIGQLVLFGEGEYNRLLEFAKSGATLTEILERAKVLRDIAEKIEVHIAIPRGWDPYWVGETTLHQQRLLILKKRIELATEKLEATIKTESEIGFGAFVSNMASPFFCNGKWYEDVPTSFL</sequence>
<evidence type="ECO:0000313" key="3">
    <source>
        <dbReference type="EMBL" id="CAB9501320.1"/>
    </source>
</evidence>
<feature type="region of interest" description="Disordered" evidence="1">
    <location>
        <begin position="260"/>
        <end position="295"/>
    </location>
</feature>
<feature type="compositionally biased region" description="Basic residues" evidence="1">
    <location>
        <begin position="59"/>
        <end position="72"/>
    </location>
</feature>
<dbReference type="CDD" id="cd00882">
    <property type="entry name" value="Ras_like_GTPase"/>
    <property type="match status" value="1"/>
</dbReference>
<dbReference type="Proteomes" id="UP001153069">
    <property type="component" value="Unassembled WGS sequence"/>
</dbReference>
<dbReference type="Gene3D" id="3.40.50.300">
    <property type="entry name" value="P-loop containing nucleotide triphosphate hydrolases"/>
    <property type="match status" value="1"/>
</dbReference>
<proteinExistence type="predicted"/>
<feature type="compositionally biased region" description="Polar residues" evidence="1">
    <location>
        <begin position="144"/>
        <end position="156"/>
    </location>
</feature>
<dbReference type="InterPro" id="IPR011990">
    <property type="entry name" value="TPR-like_helical_dom_sf"/>
</dbReference>
<feature type="region of interest" description="Disordered" evidence="1">
    <location>
        <begin position="1"/>
        <end position="94"/>
    </location>
</feature>
<dbReference type="Gene3D" id="1.25.40.10">
    <property type="entry name" value="Tetratricopeptide repeat domain"/>
    <property type="match status" value="1"/>
</dbReference>
<feature type="compositionally biased region" description="Polar residues" evidence="1">
    <location>
        <begin position="1"/>
        <end position="13"/>
    </location>
</feature>
<dbReference type="SMART" id="SM00382">
    <property type="entry name" value="AAA"/>
    <property type="match status" value="1"/>
</dbReference>
<dbReference type="InterPro" id="IPR027417">
    <property type="entry name" value="P-loop_NTPase"/>
</dbReference>
<dbReference type="InterPro" id="IPR003593">
    <property type="entry name" value="AAA+_ATPase"/>
</dbReference>
<dbReference type="SUPFAM" id="SSF52540">
    <property type="entry name" value="P-loop containing nucleoside triphosphate hydrolases"/>
    <property type="match status" value="2"/>
</dbReference>
<name>A0A9N8DIR9_9STRA</name>
<feature type="compositionally biased region" description="Polar residues" evidence="1">
    <location>
        <begin position="190"/>
        <end position="207"/>
    </location>
</feature>
<feature type="domain" description="AAA+ ATPase" evidence="2">
    <location>
        <begin position="391"/>
        <end position="512"/>
    </location>
</feature>
<dbReference type="OrthoDB" id="2386367at2759"/>
<feature type="compositionally biased region" description="Low complexity" evidence="1">
    <location>
        <begin position="174"/>
        <end position="189"/>
    </location>
</feature>
<accession>A0A9N8DIR9</accession>
<keyword evidence="4" id="KW-1185">Reference proteome</keyword>
<gene>
    <name evidence="3" type="ORF">SEMRO_105_G053230.1</name>
</gene>
<comment type="caution">
    <text evidence="3">The sequence shown here is derived from an EMBL/GenBank/DDBJ whole genome shotgun (WGS) entry which is preliminary data.</text>
</comment>
<evidence type="ECO:0000259" key="2">
    <source>
        <dbReference type="SMART" id="SM00382"/>
    </source>
</evidence>
<protein>
    <recommendedName>
        <fullName evidence="2">AAA+ ATPase domain-containing protein</fullName>
    </recommendedName>
</protein>
<organism evidence="3 4">
    <name type="scientific">Seminavis robusta</name>
    <dbReference type="NCBI Taxonomy" id="568900"/>
    <lineage>
        <taxon>Eukaryota</taxon>
        <taxon>Sar</taxon>
        <taxon>Stramenopiles</taxon>
        <taxon>Ochrophyta</taxon>
        <taxon>Bacillariophyta</taxon>
        <taxon>Bacillariophyceae</taxon>
        <taxon>Bacillariophycidae</taxon>
        <taxon>Naviculales</taxon>
        <taxon>Naviculaceae</taxon>
        <taxon>Seminavis</taxon>
    </lineage>
</organism>